<sequence length="64" mass="7502">MSSLNFIPVAIRLSEQTKDIFNRLILPPLSLFWRKFHNVVIYEENIPAIAISPIPFLFILPPFY</sequence>
<accession>A0A7V3PUC0</accession>
<reference evidence="1" key="1">
    <citation type="journal article" date="2020" name="mSystems">
        <title>Genome- and Community-Level Interaction Insights into Carbon Utilization and Element Cycling Functions of Hydrothermarchaeota in Hydrothermal Sediment.</title>
        <authorList>
            <person name="Zhou Z."/>
            <person name="Liu Y."/>
            <person name="Xu W."/>
            <person name="Pan J."/>
            <person name="Luo Z.H."/>
            <person name="Li M."/>
        </authorList>
    </citation>
    <scope>NUCLEOTIDE SEQUENCE [LARGE SCALE GENOMIC DNA]</scope>
    <source>
        <strain evidence="1">SpSt-914</strain>
    </source>
</reference>
<organism evidence="1">
    <name type="scientific">candidate division WOR-3 bacterium</name>
    <dbReference type="NCBI Taxonomy" id="2052148"/>
    <lineage>
        <taxon>Bacteria</taxon>
        <taxon>Bacteria division WOR-3</taxon>
    </lineage>
</organism>
<dbReference type="EMBL" id="DTMZ01000141">
    <property type="protein sequence ID" value="HGD13575.1"/>
    <property type="molecule type" value="Genomic_DNA"/>
</dbReference>
<name>A0A7V3PUC0_UNCW3</name>
<evidence type="ECO:0000313" key="1">
    <source>
        <dbReference type="EMBL" id="HGD13575.1"/>
    </source>
</evidence>
<protein>
    <submittedName>
        <fullName evidence="1">Uncharacterized protein</fullName>
    </submittedName>
</protein>
<proteinExistence type="predicted"/>
<gene>
    <name evidence="1" type="ORF">ENX16_05820</name>
</gene>
<comment type="caution">
    <text evidence="1">The sequence shown here is derived from an EMBL/GenBank/DDBJ whole genome shotgun (WGS) entry which is preliminary data.</text>
</comment>
<dbReference type="AlphaFoldDB" id="A0A7V3PUC0"/>